<dbReference type="InterPro" id="IPR029526">
    <property type="entry name" value="PGBD"/>
</dbReference>
<evidence type="ECO:0000313" key="3">
    <source>
        <dbReference type="Proteomes" id="UP000235672"/>
    </source>
</evidence>
<evidence type="ECO:0000313" key="2">
    <source>
        <dbReference type="EMBL" id="PMD15241.1"/>
    </source>
</evidence>
<protein>
    <recommendedName>
        <fullName evidence="1">PiggyBac transposable element-derived protein domain-containing protein</fullName>
    </recommendedName>
</protein>
<dbReference type="PANTHER" id="PTHR46599">
    <property type="entry name" value="PIGGYBAC TRANSPOSABLE ELEMENT-DERIVED PROTEIN 4"/>
    <property type="match status" value="1"/>
</dbReference>
<organism evidence="2 3">
    <name type="scientific">Hyaloscypha hepaticicola</name>
    <dbReference type="NCBI Taxonomy" id="2082293"/>
    <lineage>
        <taxon>Eukaryota</taxon>
        <taxon>Fungi</taxon>
        <taxon>Dikarya</taxon>
        <taxon>Ascomycota</taxon>
        <taxon>Pezizomycotina</taxon>
        <taxon>Leotiomycetes</taxon>
        <taxon>Helotiales</taxon>
        <taxon>Hyaloscyphaceae</taxon>
        <taxon>Hyaloscypha</taxon>
    </lineage>
</organism>
<keyword evidence="3" id="KW-1185">Reference proteome</keyword>
<accession>A0A2J6PMH9</accession>
<name>A0A2J6PMH9_9HELO</name>
<dbReference type="EMBL" id="KZ613515">
    <property type="protein sequence ID" value="PMD15241.1"/>
    <property type="molecule type" value="Genomic_DNA"/>
</dbReference>
<dbReference type="Pfam" id="PF13843">
    <property type="entry name" value="DDE_Tnp_1_7"/>
    <property type="match status" value="1"/>
</dbReference>
<gene>
    <name evidence="2" type="ORF">NA56DRAFT_354308</name>
</gene>
<dbReference type="OrthoDB" id="5428673at2759"/>
<dbReference type="Proteomes" id="UP000235672">
    <property type="component" value="Unassembled WGS sequence"/>
</dbReference>
<sequence length="335" mass="38554">MDDDFYNNGQILNGGISPETATYGTANNAHKKHMQISHRQIMDSAKLAPFEPLEMPDPPRLMTTNLPEDCEIDNPISFFEIFFNEGIYELLAKNTNKYARAWSSIYPEKKPPPWTDVTVEEIKVYIALLIWFGIYRHKDPYSHWKQSTEDSPIHHMKWARYREIKRMFKISDIDTDREHADIAGDWHYKLSPLDEHLQTCFQEVVVPGSQVSYDEIMIPFRGSRILTGIKYGRWQTRDICTIGCTFRGLQEQPESRKQRKPLPTALQQAMASLHSLSTFPIRNTSSPYSWTISSQPIPSVPNCASSALVLSALYAAGDLENTSRLRLRKRSNWPG</sequence>
<feature type="domain" description="PiggyBac transposable element-derived protein" evidence="1">
    <location>
        <begin position="74"/>
        <end position="223"/>
    </location>
</feature>
<dbReference type="STRING" id="1745343.A0A2J6PMH9"/>
<proteinExistence type="predicted"/>
<evidence type="ECO:0000259" key="1">
    <source>
        <dbReference type="Pfam" id="PF13843"/>
    </source>
</evidence>
<reference evidence="2 3" key="1">
    <citation type="submission" date="2016-05" db="EMBL/GenBank/DDBJ databases">
        <title>A degradative enzymes factory behind the ericoid mycorrhizal symbiosis.</title>
        <authorList>
            <consortium name="DOE Joint Genome Institute"/>
            <person name="Martino E."/>
            <person name="Morin E."/>
            <person name="Grelet G."/>
            <person name="Kuo A."/>
            <person name="Kohler A."/>
            <person name="Daghino S."/>
            <person name="Barry K."/>
            <person name="Choi C."/>
            <person name="Cichocki N."/>
            <person name="Clum A."/>
            <person name="Copeland A."/>
            <person name="Hainaut M."/>
            <person name="Haridas S."/>
            <person name="Labutti K."/>
            <person name="Lindquist E."/>
            <person name="Lipzen A."/>
            <person name="Khouja H.-R."/>
            <person name="Murat C."/>
            <person name="Ohm R."/>
            <person name="Olson A."/>
            <person name="Spatafora J."/>
            <person name="Veneault-Fourrey C."/>
            <person name="Henrissat B."/>
            <person name="Grigoriev I."/>
            <person name="Martin F."/>
            <person name="Perotto S."/>
        </authorList>
    </citation>
    <scope>NUCLEOTIDE SEQUENCE [LARGE SCALE GENOMIC DNA]</scope>
    <source>
        <strain evidence="2 3">UAMH 7357</strain>
    </source>
</reference>
<dbReference type="AlphaFoldDB" id="A0A2J6PMH9"/>
<dbReference type="PANTHER" id="PTHR46599:SF3">
    <property type="entry name" value="PIGGYBAC TRANSPOSABLE ELEMENT-DERIVED PROTEIN 4"/>
    <property type="match status" value="1"/>
</dbReference>